<evidence type="ECO:0000256" key="6">
    <source>
        <dbReference type="ARBA" id="ARBA00022840"/>
    </source>
</evidence>
<comment type="caution">
    <text evidence="13">The sequence shown here is derived from an EMBL/GenBank/DDBJ whole genome shotgun (WGS) entry which is preliminary data.</text>
</comment>
<keyword evidence="7" id="KW-0243">Dynein</keyword>
<keyword evidence="3" id="KW-0963">Cytoplasm</keyword>
<dbReference type="PANTHER" id="PTHR22878:SF68">
    <property type="entry name" value="DYNEIN HEAVY CHAIN 6, AXONEMAL-LIKE"/>
    <property type="match status" value="1"/>
</dbReference>
<proteinExistence type="inferred from homology"/>
<evidence type="ECO:0000256" key="2">
    <source>
        <dbReference type="ARBA" id="ARBA00008887"/>
    </source>
</evidence>
<dbReference type="GO" id="GO:0005930">
    <property type="term" value="C:axoneme"/>
    <property type="evidence" value="ECO:0007669"/>
    <property type="project" value="UniProtKB-SubCell"/>
</dbReference>
<comment type="similarity">
    <text evidence="2">Belongs to the dynein heavy chain family.</text>
</comment>
<keyword evidence="10" id="KW-0505">Motor protein</keyword>
<evidence type="ECO:0000256" key="12">
    <source>
        <dbReference type="ARBA" id="ARBA00023273"/>
    </source>
</evidence>
<keyword evidence="14" id="KW-1185">Reference proteome</keyword>
<dbReference type="Proteomes" id="UP001177670">
    <property type="component" value="Unassembled WGS sequence"/>
</dbReference>
<evidence type="ECO:0000313" key="13">
    <source>
        <dbReference type="EMBL" id="KAK1122720.1"/>
    </source>
</evidence>
<dbReference type="PANTHER" id="PTHR22878">
    <property type="entry name" value="DYNEIN HEAVY CHAIN 6, AXONEMAL-LIKE-RELATED"/>
    <property type="match status" value="1"/>
</dbReference>
<keyword evidence="12" id="KW-0966">Cell projection</keyword>
<keyword evidence="6" id="KW-0067">ATP-binding</keyword>
<keyword evidence="4" id="KW-0493">Microtubule</keyword>
<keyword evidence="11" id="KW-0206">Cytoskeleton</keyword>
<evidence type="ECO:0000256" key="9">
    <source>
        <dbReference type="ARBA" id="ARBA00023069"/>
    </source>
</evidence>
<evidence type="ECO:0000256" key="3">
    <source>
        <dbReference type="ARBA" id="ARBA00022490"/>
    </source>
</evidence>
<dbReference type="AlphaFoldDB" id="A0AA40FPQ2"/>
<gene>
    <name evidence="13" type="primary">DNAH2_2</name>
    <name evidence="13" type="ORF">K0M31_009164</name>
</gene>
<dbReference type="GO" id="GO:0005874">
    <property type="term" value="C:microtubule"/>
    <property type="evidence" value="ECO:0007669"/>
    <property type="project" value="UniProtKB-KW"/>
</dbReference>
<accession>A0AA40FPQ2</accession>
<dbReference type="Gene3D" id="6.10.140.1060">
    <property type="match status" value="1"/>
</dbReference>
<evidence type="ECO:0000256" key="8">
    <source>
        <dbReference type="ARBA" id="ARBA00023054"/>
    </source>
</evidence>
<keyword evidence="9" id="KW-0969">Cilium</keyword>
<dbReference type="GO" id="GO:0030286">
    <property type="term" value="C:dynein complex"/>
    <property type="evidence" value="ECO:0007669"/>
    <property type="project" value="UniProtKB-KW"/>
</dbReference>
<evidence type="ECO:0000313" key="14">
    <source>
        <dbReference type="Proteomes" id="UP001177670"/>
    </source>
</evidence>
<evidence type="ECO:0000256" key="1">
    <source>
        <dbReference type="ARBA" id="ARBA00004430"/>
    </source>
</evidence>
<evidence type="ECO:0000256" key="5">
    <source>
        <dbReference type="ARBA" id="ARBA00022741"/>
    </source>
</evidence>
<evidence type="ECO:0000256" key="4">
    <source>
        <dbReference type="ARBA" id="ARBA00022701"/>
    </source>
</evidence>
<comment type="subcellular location">
    <subcellularLocation>
        <location evidence="1">Cytoplasm</location>
        <location evidence="1">Cytoskeleton</location>
        <location evidence="1">Cilium axoneme</location>
    </subcellularLocation>
</comment>
<name>A0AA40FPQ2_9HYME</name>
<dbReference type="GO" id="GO:0007018">
    <property type="term" value="P:microtubule-based movement"/>
    <property type="evidence" value="ECO:0007669"/>
    <property type="project" value="InterPro"/>
</dbReference>
<dbReference type="EMBL" id="JAHYIQ010000022">
    <property type="protein sequence ID" value="KAK1122720.1"/>
    <property type="molecule type" value="Genomic_DNA"/>
</dbReference>
<dbReference type="GO" id="GO:0051959">
    <property type="term" value="F:dynein light intermediate chain binding"/>
    <property type="evidence" value="ECO:0007669"/>
    <property type="project" value="InterPro"/>
</dbReference>
<evidence type="ECO:0000256" key="10">
    <source>
        <dbReference type="ARBA" id="ARBA00023175"/>
    </source>
</evidence>
<dbReference type="GO" id="GO:0045505">
    <property type="term" value="F:dynein intermediate chain binding"/>
    <property type="evidence" value="ECO:0007669"/>
    <property type="project" value="InterPro"/>
</dbReference>
<evidence type="ECO:0000256" key="7">
    <source>
        <dbReference type="ARBA" id="ARBA00023017"/>
    </source>
</evidence>
<keyword evidence="8" id="KW-0175">Coiled coil</keyword>
<dbReference type="Gene3D" id="1.10.8.1220">
    <property type="match status" value="1"/>
</dbReference>
<evidence type="ECO:0000256" key="11">
    <source>
        <dbReference type="ARBA" id="ARBA00023212"/>
    </source>
</evidence>
<organism evidence="13 14">
    <name type="scientific">Melipona bicolor</name>
    <dbReference type="NCBI Taxonomy" id="60889"/>
    <lineage>
        <taxon>Eukaryota</taxon>
        <taxon>Metazoa</taxon>
        <taxon>Ecdysozoa</taxon>
        <taxon>Arthropoda</taxon>
        <taxon>Hexapoda</taxon>
        <taxon>Insecta</taxon>
        <taxon>Pterygota</taxon>
        <taxon>Neoptera</taxon>
        <taxon>Endopterygota</taxon>
        <taxon>Hymenoptera</taxon>
        <taxon>Apocrita</taxon>
        <taxon>Aculeata</taxon>
        <taxon>Apoidea</taxon>
        <taxon>Anthophila</taxon>
        <taxon>Apidae</taxon>
        <taxon>Melipona</taxon>
    </lineage>
</organism>
<sequence length="151" mass="17517">MFMRLMISYSLLNVAGDTLLDDLNLLSTLQSSKTTSTSIEESLIVSEQTEKEIDLAREEYRPCAHRAAILFFVLNDMSLIDPMYQFALDAYITLFMLSIEKSSRSVKFSERIENLNEYHTYAVYKCVNTKYCKILWRAQLCINDNEKLSII</sequence>
<protein>
    <submittedName>
        <fullName evidence="13">Dynein heavy chain 2, axonemal</fullName>
    </submittedName>
</protein>
<dbReference type="FunFam" id="1.10.8.1220:FF:000001">
    <property type="entry name" value="Dynein axonemal heavy chain 5"/>
    <property type="match status" value="1"/>
</dbReference>
<dbReference type="InterPro" id="IPR026983">
    <property type="entry name" value="DHC"/>
</dbReference>
<reference evidence="13" key="1">
    <citation type="submission" date="2021-10" db="EMBL/GenBank/DDBJ databases">
        <title>Melipona bicolor Genome sequencing and assembly.</title>
        <authorList>
            <person name="Araujo N.S."/>
            <person name="Arias M.C."/>
        </authorList>
    </citation>
    <scope>NUCLEOTIDE SEQUENCE</scope>
    <source>
        <strain evidence="13">USP_2M_L1-L4_2017</strain>
        <tissue evidence="13">Whole body</tissue>
    </source>
</reference>
<keyword evidence="5" id="KW-0547">Nucleotide-binding</keyword>
<dbReference type="GO" id="GO:0005524">
    <property type="term" value="F:ATP binding"/>
    <property type="evidence" value="ECO:0007669"/>
    <property type="project" value="UniProtKB-KW"/>
</dbReference>